<reference evidence="2 3" key="1">
    <citation type="submission" date="2017-09" db="EMBL/GenBank/DDBJ databases">
        <title>Genomic, metabolic, and phenotypic characteristics of bacterial isolates from the natural microbiome of the model nematode Caenorhabditis elegans.</title>
        <authorList>
            <person name="Zimmermann J."/>
            <person name="Obeng N."/>
            <person name="Yang W."/>
            <person name="Obeng O."/>
            <person name="Kissoyan K."/>
            <person name="Pees B."/>
            <person name="Dirksen P."/>
            <person name="Hoppner M."/>
            <person name="Franke A."/>
            <person name="Rosenstiel P."/>
            <person name="Leippe M."/>
            <person name="Dierking K."/>
            <person name="Kaleta C."/>
            <person name="Schulenburg H."/>
        </authorList>
    </citation>
    <scope>NUCLEOTIDE SEQUENCE [LARGE SCALE GENOMIC DNA]</scope>
    <source>
        <strain evidence="2 3">MYb73</strain>
    </source>
</reference>
<evidence type="ECO:0000313" key="3">
    <source>
        <dbReference type="Proteomes" id="UP000239477"/>
    </source>
</evidence>
<sequence>MNGIAFMVRDRAGWHPPVPPPPPYLHPEFETPVPPPKGQPLTDEHVDYINAMRGFVSVYVLADQFQVSRGTISNIWKGLPNAGRAINHQSPDRLRAA</sequence>
<protein>
    <recommendedName>
        <fullName evidence="4">Helix-turn-helix domain-containing protein</fullName>
    </recommendedName>
</protein>
<accession>A0A2S0IDT0</accession>
<dbReference type="AlphaFoldDB" id="A0A2S0IDT0"/>
<feature type="region of interest" description="Disordered" evidence="1">
    <location>
        <begin position="17"/>
        <end position="41"/>
    </location>
</feature>
<keyword evidence="3" id="KW-1185">Reference proteome</keyword>
<proteinExistence type="predicted"/>
<organism evidence="2 3">
    <name type="scientific">Achromobacter spanius</name>
    <dbReference type="NCBI Taxonomy" id="217203"/>
    <lineage>
        <taxon>Bacteria</taxon>
        <taxon>Pseudomonadati</taxon>
        <taxon>Pseudomonadota</taxon>
        <taxon>Betaproteobacteria</taxon>
        <taxon>Burkholderiales</taxon>
        <taxon>Alcaligenaceae</taxon>
        <taxon>Achromobacter</taxon>
    </lineage>
</organism>
<evidence type="ECO:0008006" key="4">
    <source>
        <dbReference type="Google" id="ProtNLM"/>
    </source>
</evidence>
<dbReference type="OrthoDB" id="8666010at2"/>
<evidence type="ECO:0000313" key="2">
    <source>
        <dbReference type="EMBL" id="AVJ30190.1"/>
    </source>
</evidence>
<dbReference type="RefSeq" id="WP_105240816.1">
    <property type="nucleotide sequence ID" value="NZ_CP023270.1"/>
</dbReference>
<dbReference type="EMBL" id="CP023270">
    <property type="protein sequence ID" value="AVJ30190.1"/>
    <property type="molecule type" value="Genomic_DNA"/>
</dbReference>
<evidence type="ECO:0000256" key="1">
    <source>
        <dbReference type="SAM" id="MobiDB-lite"/>
    </source>
</evidence>
<gene>
    <name evidence="2" type="ORF">CLM73_25525</name>
</gene>
<dbReference type="Proteomes" id="UP000239477">
    <property type="component" value="Chromosome"/>
</dbReference>
<name>A0A2S0IDT0_9BURK</name>